<dbReference type="EMBL" id="JBHTEY010000004">
    <property type="protein sequence ID" value="MFC7618185.1"/>
    <property type="molecule type" value="Genomic_DNA"/>
</dbReference>
<dbReference type="SUPFAM" id="SSF53756">
    <property type="entry name" value="UDP-Glycosyltransferase/glycogen phosphorylase"/>
    <property type="match status" value="1"/>
</dbReference>
<reference evidence="5" key="1">
    <citation type="journal article" date="2019" name="Int. J. Syst. Evol. Microbiol.">
        <title>The Global Catalogue of Microorganisms (GCM) 10K type strain sequencing project: providing services to taxonomists for standard genome sequencing and annotation.</title>
        <authorList>
            <consortium name="The Broad Institute Genomics Platform"/>
            <consortium name="The Broad Institute Genome Sequencing Center for Infectious Disease"/>
            <person name="Wu L."/>
            <person name="Ma J."/>
        </authorList>
    </citation>
    <scope>NUCLEOTIDE SEQUENCE [LARGE SCALE GENOMIC DNA]</scope>
    <source>
        <strain evidence="5">JCM 17695</strain>
    </source>
</reference>
<evidence type="ECO:0000313" key="5">
    <source>
        <dbReference type="Proteomes" id="UP001596512"/>
    </source>
</evidence>
<dbReference type="Pfam" id="PF13692">
    <property type="entry name" value="Glyco_trans_1_4"/>
    <property type="match status" value="1"/>
</dbReference>
<keyword evidence="1 4" id="KW-0328">Glycosyltransferase</keyword>
<name>A0ABW2TWB1_9PSEU</name>
<comment type="caution">
    <text evidence="4">The sequence shown here is derived from an EMBL/GenBank/DDBJ whole genome shotgun (WGS) entry which is preliminary data.</text>
</comment>
<evidence type="ECO:0000256" key="1">
    <source>
        <dbReference type="ARBA" id="ARBA00022676"/>
    </source>
</evidence>
<dbReference type="Proteomes" id="UP001596512">
    <property type="component" value="Unassembled WGS sequence"/>
</dbReference>
<organism evidence="4 5">
    <name type="scientific">Actinokineospora soli</name>
    <dbReference type="NCBI Taxonomy" id="1048753"/>
    <lineage>
        <taxon>Bacteria</taxon>
        <taxon>Bacillati</taxon>
        <taxon>Actinomycetota</taxon>
        <taxon>Actinomycetes</taxon>
        <taxon>Pseudonocardiales</taxon>
        <taxon>Pseudonocardiaceae</taxon>
        <taxon>Actinokineospora</taxon>
    </lineage>
</organism>
<evidence type="ECO:0000313" key="4">
    <source>
        <dbReference type="EMBL" id="MFC7618185.1"/>
    </source>
</evidence>
<dbReference type="Gene3D" id="3.40.50.2000">
    <property type="entry name" value="Glycogen Phosphorylase B"/>
    <property type="match status" value="2"/>
</dbReference>
<keyword evidence="2 4" id="KW-0808">Transferase</keyword>
<dbReference type="EC" id="2.4.-.-" evidence="4"/>
<evidence type="ECO:0000259" key="3">
    <source>
        <dbReference type="Pfam" id="PF13439"/>
    </source>
</evidence>
<accession>A0ABW2TWB1</accession>
<protein>
    <submittedName>
        <fullName evidence="4">Glycosyltransferase</fullName>
        <ecNumber evidence="4">2.4.-.-</ecNumber>
    </submittedName>
</protein>
<feature type="domain" description="Glycosyltransferase subfamily 4-like N-terminal" evidence="3">
    <location>
        <begin position="26"/>
        <end position="167"/>
    </location>
</feature>
<sequence>MRVLIVTTWFPSADKPGEAPFNLAHAKAVADRHDVHVVHARIWSGAPAEEAEVAGLPVTRLPFSPRSPLAAARSLAALRRLARGADVVHTMAFSSLGVVAPLYPAVRRKWVHTEHWGVLGTGAHGKALAAAKALLRLPRRVSAVSGSLGAALRPSTRADVLVVPNVVSDFFDLVEQPAWSPVKLVAVGNLVAGKRPLLAVETLALLPEATLTWVGDGPLRQAVADRAAELGVADRLTLVGAVAPQEVPKHLAEANLFFLPTEAETFLVAAAEALACGRPVVLPTLPSVADYVDDTNGIMVGTPEPEAFAAAVRTAAERFAGHPAEAIRKTVVPRFAASGIADRFDELYAL</sequence>
<keyword evidence="5" id="KW-1185">Reference proteome</keyword>
<proteinExistence type="predicted"/>
<dbReference type="Pfam" id="PF13439">
    <property type="entry name" value="Glyco_transf_4"/>
    <property type="match status" value="1"/>
</dbReference>
<dbReference type="InterPro" id="IPR028098">
    <property type="entry name" value="Glyco_trans_4-like_N"/>
</dbReference>
<dbReference type="PANTHER" id="PTHR12526">
    <property type="entry name" value="GLYCOSYLTRANSFERASE"/>
    <property type="match status" value="1"/>
</dbReference>
<dbReference type="GO" id="GO:0016757">
    <property type="term" value="F:glycosyltransferase activity"/>
    <property type="evidence" value="ECO:0007669"/>
    <property type="project" value="UniProtKB-KW"/>
</dbReference>
<dbReference type="PANTHER" id="PTHR12526:SF510">
    <property type="entry name" value="D-INOSITOL 3-PHOSPHATE GLYCOSYLTRANSFERASE"/>
    <property type="match status" value="1"/>
</dbReference>
<gene>
    <name evidence="4" type="ORF">ACFQV2_37165</name>
</gene>
<evidence type="ECO:0000256" key="2">
    <source>
        <dbReference type="ARBA" id="ARBA00022679"/>
    </source>
</evidence>